<dbReference type="AlphaFoldDB" id="A0ABD2KY89"/>
<dbReference type="PANTHER" id="PTHR24366:SF96">
    <property type="entry name" value="LEUCINE RICH REPEAT CONTAINING 53"/>
    <property type="match status" value="1"/>
</dbReference>
<name>A0ABD2KY89_9BILA</name>
<evidence type="ECO:0000256" key="2">
    <source>
        <dbReference type="ARBA" id="ARBA00022737"/>
    </source>
</evidence>
<gene>
    <name evidence="3" type="ORF">niasHT_014005</name>
</gene>
<dbReference type="EMBL" id="JBICBT010000615">
    <property type="protein sequence ID" value="KAL3107545.1"/>
    <property type="molecule type" value="Genomic_DNA"/>
</dbReference>
<sequence length="259" mass="29101">MLSITAKCLYCSERRGTRTKGRRRATRRVLDTRNVRCLDAVPLAACRTQSTPVGVGLNHGPLFSCSIAGGKCLSTLTSHNRFGRLTINVFDWALWNGFNFCNRFANFLHLEEQPMAHNRLRPIKEVGVSSRASLAVLIMSKNGVKVLNRRDFEGMRNLNALELAENRIETHEEMFSFLPKLKHLDLSGNPVNTWSPHIFWFFIFLNFSVILNPQGLSPFTQHLDLSRTGLLAAQAAQTVFPALFEFVGQFSVRIAAGGH</sequence>
<comment type="caution">
    <text evidence="3">The sequence shown here is derived from an EMBL/GenBank/DDBJ whole genome shotgun (WGS) entry which is preliminary data.</text>
</comment>
<evidence type="ECO:0000313" key="4">
    <source>
        <dbReference type="Proteomes" id="UP001620626"/>
    </source>
</evidence>
<organism evidence="3 4">
    <name type="scientific">Heterodera trifolii</name>
    <dbReference type="NCBI Taxonomy" id="157864"/>
    <lineage>
        <taxon>Eukaryota</taxon>
        <taxon>Metazoa</taxon>
        <taxon>Ecdysozoa</taxon>
        <taxon>Nematoda</taxon>
        <taxon>Chromadorea</taxon>
        <taxon>Rhabditida</taxon>
        <taxon>Tylenchina</taxon>
        <taxon>Tylenchomorpha</taxon>
        <taxon>Tylenchoidea</taxon>
        <taxon>Heteroderidae</taxon>
        <taxon>Heteroderinae</taxon>
        <taxon>Heterodera</taxon>
    </lineage>
</organism>
<keyword evidence="2" id="KW-0677">Repeat</keyword>
<dbReference type="Proteomes" id="UP001620626">
    <property type="component" value="Unassembled WGS sequence"/>
</dbReference>
<protein>
    <submittedName>
        <fullName evidence="3">Uncharacterized protein</fullName>
    </submittedName>
</protein>
<keyword evidence="4" id="KW-1185">Reference proteome</keyword>
<reference evidence="3 4" key="1">
    <citation type="submission" date="2024-10" db="EMBL/GenBank/DDBJ databases">
        <authorList>
            <person name="Kim D."/>
        </authorList>
    </citation>
    <scope>NUCLEOTIDE SEQUENCE [LARGE SCALE GENOMIC DNA]</scope>
    <source>
        <strain evidence="3">BH-2024</strain>
    </source>
</reference>
<evidence type="ECO:0000313" key="3">
    <source>
        <dbReference type="EMBL" id="KAL3107545.1"/>
    </source>
</evidence>
<accession>A0ABD2KY89</accession>
<keyword evidence="1" id="KW-0433">Leucine-rich repeat</keyword>
<dbReference type="PANTHER" id="PTHR24366">
    <property type="entry name" value="IG(IMMUNOGLOBULIN) AND LRR(LEUCINE RICH REPEAT) DOMAINS"/>
    <property type="match status" value="1"/>
</dbReference>
<dbReference type="SUPFAM" id="SSF52058">
    <property type="entry name" value="L domain-like"/>
    <property type="match status" value="1"/>
</dbReference>
<evidence type="ECO:0000256" key="1">
    <source>
        <dbReference type="ARBA" id="ARBA00022614"/>
    </source>
</evidence>
<dbReference type="Pfam" id="PF13855">
    <property type="entry name" value="LRR_8"/>
    <property type="match status" value="1"/>
</dbReference>
<dbReference type="Gene3D" id="3.80.10.10">
    <property type="entry name" value="Ribonuclease Inhibitor"/>
    <property type="match status" value="1"/>
</dbReference>
<dbReference type="InterPro" id="IPR032675">
    <property type="entry name" value="LRR_dom_sf"/>
</dbReference>
<proteinExistence type="predicted"/>
<dbReference type="InterPro" id="IPR001611">
    <property type="entry name" value="Leu-rich_rpt"/>
</dbReference>